<dbReference type="EMBL" id="BGZK01001961">
    <property type="protein sequence ID" value="GBP88835.1"/>
    <property type="molecule type" value="Genomic_DNA"/>
</dbReference>
<gene>
    <name evidence="2" type="ORF">EVAR_65828_1</name>
</gene>
<evidence type="ECO:0000313" key="3">
    <source>
        <dbReference type="Proteomes" id="UP000299102"/>
    </source>
</evidence>
<sequence>MYDNSTSINSFTKLRVTSGGRDEPAGPSARSGVTRPAPRAARLHLDGLSNYNRKERPAIKPGRAIKRRRYTDKSRSGNQKFILRNVPAEHRWSQSVGPILEGLVPPEGAQVPAANLRRVIRRVNILLVQARRGAASK</sequence>
<evidence type="ECO:0000256" key="1">
    <source>
        <dbReference type="SAM" id="MobiDB-lite"/>
    </source>
</evidence>
<reference evidence="2 3" key="1">
    <citation type="journal article" date="2019" name="Commun. Biol.">
        <title>The bagworm genome reveals a unique fibroin gene that provides high tensile strength.</title>
        <authorList>
            <person name="Kono N."/>
            <person name="Nakamura H."/>
            <person name="Ohtoshi R."/>
            <person name="Tomita M."/>
            <person name="Numata K."/>
            <person name="Arakawa K."/>
        </authorList>
    </citation>
    <scope>NUCLEOTIDE SEQUENCE [LARGE SCALE GENOMIC DNA]</scope>
</reference>
<dbReference type="Proteomes" id="UP000299102">
    <property type="component" value="Unassembled WGS sequence"/>
</dbReference>
<feature type="compositionally biased region" description="Polar residues" evidence="1">
    <location>
        <begin position="1"/>
        <end position="12"/>
    </location>
</feature>
<protein>
    <submittedName>
        <fullName evidence="2">Uncharacterized protein</fullName>
    </submittedName>
</protein>
<evidence type="ECO:0000313" key="2">
    <source>
        <dbReference type="EMBL" id="GBP88835.1"/>
    </source>
</evidence>
<comment type="caution">
    <text evidence="2">The sequence shown here is derived from an EMBL/GenBank/DDBJ whole genome shotgun (WGS) entry which is preliminary data.</text>
</comment>
<name>A0A4C1ZQK6_EUMVA</name>
<feature type="region of interest" description="Disordered" evidence="1">
    <location>
        <begin position="53"/>
        <end position="78"/>
    </location>
</feature>
<organism evidence="2 3">
    <name type="scientific">Eumeta variegata</name>
    <name type="common">Bagworm moth</name>
    <name type="synonym">Eumeta japonica</name>
    <dbReference type="NCBI Taxonomy" id="151549"/>
    <lineage>
        <taxon>Eukaryota</taxon>
        <taxon>Metazoa</taxon>
        <taxon>Ecdysozoa</taxon>
        <taxon>Arthropoda</taxon>
        <taxon>Hexapoda</taxon>
        <taxon>Insecta</taxon>
        <taxon>Pterygota</taxon>
        <taxon>Neoptera</taxon>
        <taxon>Endopterygota</taxon>
        <taxon>Lepidoptera</taxon>
        <taxon>Glossata</taxon>
        <taxon>Ditrysia</taxon>
        <taxon>Tineoidea</taxon>
        <taxon>Psychidae</taxon>
        <taxon>Oiketicinae</taxon>
        <taxon>Eumeta</taxon>
    </lineage>
</organism>
<proteinExistence type="predicted"/>
<feature type="region of interest" description="Disordered" evidence="1">
    <location>
        <begin position="1"/>
        <end position="38"/>
    </location>
</feature>
<keyword evidence="3" id="KW-1185">Reference proteome</keyword>
<dbReference type="AlphaFoldDB" id="A0A4C1ZQK6"/>
<accession>A0A4C1ZQK6</accession>